<dbReference type="SUPFAM" id="SSF52540">
    <property type="entry name" value="P-loop containing nucleoside triphosphate hydrolases"/>
    <property type="match status" value="1"/>
</dbReference>
<comment type="catalytic activity">
    <reaction evidence="7">
        <text>shikimate + ATP = 3-phosphoshikimate + ADP + H(+)</text>
        <dbReference type="Rhea" id="RHEA:13121"/>
        <dbReference type="ChEBI" id="CHEBI:15378"/>
        <dbReference type="ChEBI" id="CHEBI:30616"/>
        <dbReference type="ChEBI" id="CHEBI:36208"/>
        <dbReference type="ChEBI" id="CHEBI:145989"/>
        <dbReference type="ChEBI" id="CHEBI:456216"/>
        <dbReference type="EC" id="2.7.1.71"/>
    </reaction>
</comment>
<dbReference type="InterPro" id="IPR027417">
    <property type="entry name" value="P-loop_NTPase"/>
</dbReference>
<feature type="binding site" evidence="7">
    <location>
        <position position="141"/>
    </location>
    <ligand>
        <name>substrate</name>
    </ligand>
</feature>
<dbReference type="GO" id="GO:0000287">
    <property type="term" value="F:magnesium ion binding"/>
    <property type="evidence" value="ECO:0007669"/>
    <property type="project" value="UniProtKB-UniRule"/>
</dbReference>
<keyword evidence="2 7" id="KW-0808">Transferase</keyword>
<dbReference type="GO" id="GO:0009073">
    <property type="term" value="P:aromatic amino acid family biosynthetic process"/>
    <property type="evidence" value="ECO:0007669"/>
    <property type="project" value="UniProtKB-KW"/>
</dbReference>
<feature type="binding site" evidence="7">
    <location>
        <position position="14"/>
    </location>
    <ligand>
        <name>Mg(2+)</name>
        <dbReference type="ChEBI" id="CHEBI:18420"/>
    </ligand>
</feature>
<dbReference type="GO" id="GO:0004765">
    <property type="term" value="F:shikimate kinase activity"/>
    <property type="evidence" value="ECO:0007669"/>
    <property type="project" value="UniProtKB-UniRule"/>
</dbReference>
<keyword evidence="7" id="KW-0963">Cytoplasm</keyword>
<dbReference type="PANTHER" id="PTHR21087:SF16">
    <property type="entry name" value="SHIKIMATE KINASE 1, CHLOROPLASTIC"/>
    <property type="match status" value="1"/>
</dbReference>
<comment type="similarity">
    <text evidence="7">Belongs to the shikimate kinase family.</text>
</comment>
<dbReference type="Gene3D" id="3.40.50.300">
    <property type="entry name" value="P-loop containing nucleotide triphosphate hydrolases"/>
    <property type="match status" value="1"/>
</dbReference>
<evidence type="ECO:0000256" key="7">
    <source>
        <dbReference type="HAMAP-Rule" id="MF_00109"/>
    </source>
</evidence>
<keyword evidence="7" id="KW-0479">Metal-binding</keyword>
<dbReference type="UniPathway" id="UPA00053">
    <property type="reaction ID" value="UER00088"/>
</dbReference>
<feature type="binding site" evidence="7">
    <location>
        <position position="79"/>
    </location>
    <ligand>
        <name>substrate</name>
    </ligand>
</feature>
<feature type="binding site" evidence="7">
    <location>
        <position position="119"/>
    </location>
    <ligand>
        <name>ATP</name>
        <dbReference type="ChEBI" id="CHEBI:30616"/>
    </ligand>
</feature>
<comment type="subcellular location">
    <subcellularLocation>
        <location evidence="7">Cytoplasm</location>
    </subcellularLocation>
</comment>
<evidence type="ECO:0000256" key="1">
    <source>
        <dbReference type="ARBA" id="ARBA00022605"/>
    </source>
</evidence>
<dbReference type="AlphaFoldDB" id="A0A1I6RTV8"/>
<dbReference type="CDD" id="cd00464">
    <property type="entry name" value="SK"/>
    <property type="match status" value="1"/>
</dbReference>
<dbReference type="PANTHER" id="PTHR21087">
    <property type="entry name" value="SHIKIMATE KINASE"/>
    <property type="match status" value="1"/>
</dbReference>
<keyword evidence="6 7" id="KW-0057">Aromatic amino acid biosynthesis</keyword>
<keyword evidence="3 7" id="KW-0547">Nucleotide-binding</keyword>
<evidence type="ECO:0000256" key="4">
    <source>
        <dbReference type="ARBA" id="ARBA00022777"/>
    </source>
</evidence>
<comment type="caution">
    <text evidence="7">Lacks conserved residue(s) required for the propagation of feature annotation.</text>
</comment>
<dbReference type="InterPro" id="IPR000623">
    <property type="entry name" value="Shikimate_kinase/TSH1"/>
</dbReference>
<dbReference type="GO" id="GO:0005524">
    <property type="term" value="F:ATP binding"/>
    <property type="evidence" value="ECO:0007669"/>
    <property type="project" value="UniProtKB-UniRule"/>
</dbReference>
<dbReference type="EC" id="2.7.1.71" evidence="7"/>
<dbReference type="GO" id="GO:0009423">
    <property type="term" value="P:chorismate biosynthetic process"/>
    <property type="evidence" value="ECO:0007669"/>
    <property type="project" value="UniProtKB-UniRule"/>
</dbReference>
<evidence type="ECO:0000313" key="8">
    <source>
        <dbReference type="EMBL" id="SFS68155.1"/>
    </source>
</evidence>
<dbReference type="Proteomes" id="UP000183209">
    <property type="component" value="Unassembled WGS sequence"/>
</dbReference>
<dbReference type="HAMAP" id="MF_00109">
    <property type="entry name" value="Shikimate_kinase"/>
    <property type="match status" value="1"/>
</dbReference>
<evidence type="ECO:0000256" key="3">
    <source>
        <dbReference type="ARBA" id="ARBA00022741"/>
    </source>
</evidence>
<dbReference type="PRINTS" id="PR01100">
    <property type="entry name" value="SHIKIMTKNASE"/>
</dbReference>
<sequence length="171" mass="19780">MNIVLLGYMGSGKSAIGKFLAKNTDLDFLDLDSFIEEKEGKTIREIFSDHGEVYFRKKETTYLKEVLETERKKIISLGGGTPCYGNNMDLILEATDHVFYLKASIETLIGRLEKEKEQRPLIKDLNKEELPEFIQKHLFERNFYYLRAKHIINVDKKSIETLSGEIQSLLV</sequence>
<dbReference type="RefSeq" id="WP_038265744.1">
    <property type="nucleotide sequence ID" value="NZ_FPAG01000003.1"/>
</dbReference>
<dbReference type="Pfam" id="PF01202">
    <property type="entry name" value="SKI"/>
    <property type="match status" value="1"/>
</dbReference>
<keyword evidence="5 7" id="KW-0067">ATP-binding</keyword>
<comment type="cofactor">
    <cofactor evidence="7">
        <name>Mg(2+)</name>
        <dbReference type="ChEBI" id="CHEBI:18420"/>
    </cofactor>
    <text evidence="7">Binds 1 Mg(2+) ion per subunit.</text>
</comment>
<dbReference type="GO" id="GO:0005829">
    <property type="term" value="C:cytosol"/>
    <property type="evidence" value="ECO:0007669"/>
    <property type="project" value="TreeGrafter"/>
</dbReference>
<keyword evidence="7" id="KW-0460">Magnesium</keyword>
<gene>
    <name evidence="7" type="primary">aroK</name>
    <name evidence="8" type="ORF">SAMN04487906_1329</name>
</gene>
<accession>A0A1I6RTV8</accession>
<organism evidence="8 9">
    <name type="scientific">Zhouia amylolytica</name>
    <dbReference type="NCBI Taxonomy" id="376730"/>
    <lineage>
        <taxon>Bacteria</taxon>
        <taxon>Pseudomonadati</taxon>
        <taxon>Bacteroidota</taxon>
        <taxon>Flavobacteriia</taxon>
        <taxon>Flavobacteriales</taxon>
        <taxon>Flavobacteriaceae</taxon>
        <taxon>Zhouia</taxon>
    </lineage>
</organism>
<dbReference type="GO" id="GO:0008652">
    <property type="term" value="P:amino acid biosynthetic process"/>
    <property type="evidence" value="ECO:0007669"/>
    <property type="project" value="UniProtKB-KW"/>
</dbReference>
<dbReference type="OrthoDB" id="9800332at2"/>
<evidence type="ECO:0000256" key="5">
    <source>
        <dbReference type="ARBA" id="ARBA00022840"/>
    </source>
</evidence>
<evidence type="ECO:0000256" key="2">
    <source>
        <dbReference type="ARBA" id="ARBA00022679"/>
    </source>
</evidence>
<feature type="binding site" evidence="7">
    <location>
        <position position="32"/>
    </location>
    <ligand>
        <name>substrate</name>
    </ligand>
</feature>
<feature type="binding site" evidence="7">
    <location>
        <position position="56"/>
    </location>
    <ligand>
        <name>substrate</name>
    </ligand>
</feature>
<comment type="pathway">
    <text evidence="7">Metabolic intermediate biosynthesis; chorismate biosynthesis; chorismate from D-erythrose 4-phosphate and phosphoenolpyruvate: step 5/7.</text>
</comment>
<evidence type="ECO:0000313" key="9">
    <source>
        <dbReference type="Proteomes" id="UP000183209"/>
    </source>
</evidence>
<keyword evidence="4 7" id="KW-0418">Kinase</keyword>
<keyword evidence="1 7" id="KW-0028">Amino-acid biosynthesis</keyword>
<comment type="subunit">
    <text evidence="7">Monomer.</text>
</comment>
<dbReference type="EMBL" id="FPAG01000003">
    <property type="protein sequence ID" value="SFS68155.1"/>
    <property type="molecule type" value="Genomic_DNA"/>
</dbReference>
<protein>
    <recommendedName>
        <fullName evidence="7">Shikimate kinase</fullName>
        <shortName evidence="7">SK</shortName>
        <ecNumber evidence="7">2.7.1.71</ecNumber>
    </recommendedName>
</protein>
<proteinExistence type="inferred from homology"/>
<dbReference type="InterPro" id="IPR031322">
    <property type="entry name" value="Shikimate/glucono_kinase"/>
</dbReference>
<comment type="function">
    <text evidence="7">Catalyzes the specific phosphorylation of the 3-hydroxyl group of shikimic acid using ATP as a cosubstrate.</text>
</comment>
<reference evidence="8 9" key="1">
    <citation type="submission" date="2016-10" db="EMBL/GenBank/DDBJ databases">
        <authorList>
            <person name="de Groot N.N."/>
        </authorList>
    </citation>
    <scope>NUCLEOTIDE SEQUENCE [LARGE SCALE GENOMIC DNA]</scope>
    <source>
        <strain evidence="8 9">CGMCC 1.6114</strain>
    </source>
</reference>
<feature type="binding site" evidence="7">
    <location>
        <begin position="10"/>
        <end position="15"/>
    </location>
    <ligand>
        <name>ATP</name>
        <dbReference type="ChEBI" id="CHEBI:30616"/>
    </ligand>
</feature>
<evidence type="ECO:0000256" key="6">
    <source>
        <dbReference type="ARBA" id="ARBA00023141"/>
    </source>
</evidence>
<name>A0A1I6RTV8_9FLAO</name>